<dbReference type="EMBL" id="MGEP01000002">
    <property type="protein sequence ID" value="OGL87527.1"/>
    <property type="molecule type" value="Genomic_DNA"/>
</dbReference>
<accession>A0A1F7VBY1</accession>
<reference evidence="1 2" key="1">
    <citation type="journal article" date="2016" name="Nat. Commun.">
        <title>Thousands of microbial genomes shed light on interconnected biogeochemical processes in an aquifer system.</title>
        <authorList>
            <person name="Anantharaman K."/>
            <person name="Brown C.T."/>
            <person name="Hug L.A."/>
            <person name="Sharon I."/>
            <person name="Castelle C.J."/>
            <person name="Probst A.J."/>
            <person name="Thomas B.C."/>
            <person name="Singh A."/>
            <person name="Wilkins M.J."/>
            <person name="Karaoz U."/>
            <person name="Brodie E.L."/>
            <person name="Williams K.H."/>
            <person name="Hubbard S.S."/>
            <person name="Banfield J.F."/>
        </authorList>
    </citation>
    <scope>NUCLEOTIDE SEQUENCE [LARGE SCALE GENOMIC DNA]</scope>
</reference>
<sequence length="94" mass="10500">MLGKTAAPPGLVGLNHYFRIYGPIHFRSEKQEDGSIVAFSEDFKYGSIITHADQHEELDEKVKDAILTAFEVPSSYASEAGVYRVVDEKEYAFA</sequence>
<comment type="caution">
    <text evidence="1">The sequence shown here is derived from an EMBL/GenBank/DDBJ whole genome shotgun (WGS) entry which is preliminary data.</text>
</comment>
<dbReference type="STRING" id="1802407.A3I40_04320"/>
<protein>
    <submittedName>
        <fullName evidence="1">Uncharacterized protein</fullName>
    </submittedName>
</protein>
<organism evidence="1 2">
    <name type="scientific">Candidatus Uhrbacteria bacterium RIFCSPLOWO2_02_FULL_48_12</name>
    <dbReference type="NCBI Taxonomy" id="1802407"/>
    <lineage>
        <taxon>Bacteria</taxon>
        <taxon>Candidatus Uhriibacteriota</taxon>
    </lineage>
</organism>
<dbReference type="AlphaFoldDB" id="A0A1F7VBY1"/>
<name>A0A1F7VBY1_9BACT</name>
<gene>
    <name evidence="1" type="ORF">A3I40_04320</name>
</gene>
<evidence type="ECO:0000313" key="2">
    <source>
        <dbReference type="Proteomes" id="UP000178723"/>
    </source>
</evidence>
<evidence type="ECO:0000313" key="1">
    <source>
        <dbReference type="EMBL" id="OGL87527.1"/>
    </source>
</evidence>
<dbReference type="Proteomes" id="UP000178723">
    <property type="component" value="Unassembled WGS sequence"/>
</dbReference>
<proteinExistence type="predicted"/>